<gene>
    <name evidence="5" type="ORF">ciss_05310</name>
</gene>
<keyword evidence="6" id="KW-1185">Reference proteome</keyword>
<organism evidence="5 6">
    <name type="scientific">Carboxydothermus islandicus</name>
    <dbReference type="NCBI Taxonomy" id="661089"/>
    <lineage>
        <taxon>Bacteria</taxon>
        <taxon>Bacillati</taxon>
        <taxon>Bacillota</taxon>
        <taxon>Clostridia</taxon>
        <taxon>Thermoanaerobacterales</taxon>
        <taxon>Thermoanaerobacteraceae</taxon>
        <taxon>Carboxydothermus</taxon>
    </lineage>
</organism>
<dbReference type="InterPro" id="IPR042099">
    <property type="entry name" value="ANL_N_sf"/>
</dbReference>
<evidence type="ECO:0000259" key="4">
    <source>
        <dbReference type="Pfam" id="PF13193"/>
    </source>
</evidence>
<dbReference type="Gene3D" id="3.40.50.12780">
    <property type="entry name" value="N-terminal domain of ligase-like"/>
    <property type="match status" value="1"/>
</dbReference>
<dbReference type="Proteomes" id="UP000187338">
    <property type="component" value="Unassembled WGS sequence"/>
</dbReference>
<dbReference type="RefSeq" id="WP_075864794.1">
    <property type="nucleotide sequence ID" value="NZ_BDJL01000010.1"/>
</dbReference>
<evidence type="ECO:0000259" key="3">
    <source>
        <dbReference type="Pfam" id="PF00501"/>
    </source>
</evidence>
<feature type="domain" description="AMP-binding enzyme C-terminal" evidence="4">
    <location>
        <begin position="413"/>
        <end position="488"/>
    </location>
</feature>
<dbReference type="SUPFAM" id="SSF56801">
    <property type="entry name" value="Acetyl-CoA synthetase-like"/>
    <property type="match status" value="1"/>
</dbReference>
<dbReference type="PANTHER" id="PTHR24096">
    <property type="entry name" value="LONG-CHAIN-FATTY-ACID--COA LIGASE"/>
    <property type="match status" value="1"/>
</dbReference>
<keyword evidence="2" id="KW-0436">Ligase</keyword>
<comment type="similarity">
    <text evidence="1">Belongs to the ATP-dependent AMP-binding enzyme family.</text>
</comment>
<dbReference type="STRING" id="661089.ciss_05310"/>
<accession>A0A1L8D0C0</accession>
<dbReference type="Pfam" id="PF00501">
    <property type="entry name" value="AMP-binding"/>
    <property type="match status" value="1"/>
</dbReference>
<dbReference type="EMBL" id="BDJL01000010">
    <property type="protein sequence ID" value="GAV24598.1"/>
    <property type="molecule type" value="Genomic_DNA"/>
</dbReference>
<proteinExistence type="inferred from homology"/>
<evidence type="ECO:0000313" key="6">
    <source>
        <dbReference type="Proteomes" id="UP000187338"/>
    </source>
</evidence>
<sequence>MENLVSLLKRNAAKYPQDLGVYWPKGDLYFTWQEIEQRSDKLAAYFIEKDFQPGEKVGLYLNNTPDFVIGFFAILKAGGIVVPINPKLTAAEVNYIISDSLASGIIYADFLKENVEEINKNNFKFYLSTGELQEIYKSQNLVLGKTVKRNFDDIAEILYTSGTTGKPKGVLLSHRAIYFAGMMYIYEMNIYYRDKVLILMPLTHSAPLNLTMIGGVMAGAELVLGDYHPQDFLEIAQKEKIHHFFGAPVAYLLPLQLPSFKNYELPEAKSWSYGGAPLSKDKVEVIMKNYPGKVVCVYGLTEAGPNGTSLKYEEHFFHAGSIGCRGTVNMEVKIVNTETGKECMPNEPGEIILRGPTLMEGYLNNPEATAETLKDGWLYTGDIAYRDEEGYIYILDRKKDMIITGGVNVYPKEVEDVLLSMPEIADVAVFGLPHPEWGETVCATVVLKPGATLTEERIIEYAAKRLAKYKQPKVIFFADTIPRNPSGKILKKVLKETYKL</sequence>
<dbReference type="InterPro" id="IPR000873">
    <property type="entry name" value="AMP-dep_synth/lig_dom"/>
</dbReference>
<dbReference type="Pfam" id="PF13193">
    <property type="entry name" value="AMP-binding_C"/>
    <property type="match status" value="1"/>
</dbReference>
<dbReference type="FunFam" id="3.30.300.30:FF:000008">
    <property type="entry name" value="2,3-dihydroxybenzoate-AMP ligase"/>
    <property type="match status" value="1"/>
</dbReference>
<dbReference type="InterPro" id="IPR020459">
    <property type="entry name" value="AMP-binding"/>
</dbReference>
<evidence type="ECO:0000256" key="2">
    <source>
        <dbReference type="ARBA" id="ARBA00022598"/>
    </source>
</evidence>
<evidence type="ECO:0000313" key="5">
    <source>
        <dbReference type="EMBL" id="GAV24598.1"/>
    </source>
</evidence>
<evidence type="ECO:0008006" key="7">
    <source>
        <dbReference type="Google" id="ProtNLM"/>
    </source>
</evidence>
<name>A0A1L8D0C0_9THEO</name>
<reference evidence="6" key="1">
    <citation type="submission" date="2016-12" db="EMBL/GenBank/DDBJ databases">
        <title>Draft Genome Sequences od Carboxydothermus pertinax and islandicus, Hydrogenogenic Carboxydotrophic Bacteria.</title>
        <authorList>
            <person name="Fukuyama Y."/>
            <person name="Ohmae K."/>
            <person name="Yoneda Y."/>
            <person name="Yoshida T."/>
            <person name="Sako Y."/>
        </authorList>
    </citation>
    <scope>NUCLEOTIDE SEQUENCE [LARGE SCALE GENOMIC DNA]</scope>
    <source>
        <strain evidence="6">SET</strain>
    </source>
</reference>
<dbReference type="PANTHER" id="PTHR24096:SF267">
    <property type="entry name" value="MALONATE--COA LIGASE ACSF3, MITOCHONDRIAL"/>
    <property type="match status" value="1"/>
</dbReference>
<dbReference type="InterPro" id="IPR045851">
    <property type="entry name" value="AMP-bd_C_sf"/>
</dbReference>
<dbReference type="InterPro" id="IPR025110">
    <property type="entry name" value="AMP-bd_C"/>
</dbReference>
<dbReference type="GO" id="GO:0016405">
    <property type="term" value="F:CoA-ligase activity"/>
    <property type="evidence" value="ECO:0007669"/>
    <property type="project" value="TreeGrafter"/>
</dbReference>
<dbReference type="PROSITE" id="PS00455">
    <property type="entry name" value="AMP_BINDING"/>
    <property type="match status" value="1"/>
</dbReference>
<dbReference type="OrthoDB" id="9778383at2"/>
<dbReference type="PRINTS" id="PR00154">
    <property type="entry name" value="AMPBINDING"/>
</dbReference>
<comment type="caution">
    <text evidence="5">The sequence shown here is derived from an EMBL/GenBank/DDBJ whole genome shotgun (WGS) entry which is preliminary data.</text>
</comment>
<dbReference type="InterPro" id="IPR020845">
    <property type="entry name" value="AMP-binding_CS"/>
</dbReference>
<evidence type="ECO:0000256" key="1">
    <source>
        <dbReference type="ARBA" id="ARBA00006432"/>
    </source>
</evidence>
<dbReference type="AlphaFoldDB" id="A0A1L8D0C0"/>
<feature type="domain" description="AMP-dependent synthetase/ligase" evidence="3">
    <location>
        <begin position="9"/>
        <end position="363"/>
    </location>
</feature>
<protein>
    <recommendedName>
        <fullName evidence="7">Long-chain fatty acid--CoA ligase</fullName>
    </recommendedName>
</protein>
<dbReference type="Gene3D" id="3.30.300.30">
    <property type="match status" value="1"/>
</dbReference>